<evidence type="ECO:0000313" key="2">
    <source>
        <dbReference type="EMBL" id="KKM77805.1"/>
    </source>
</evidence>
<gene>
    <name evidence="2" type="ORF">LCGC14_1366190</name>
</gene>
<name>A0A0F9MLW4_9ZZZZ</name>
<protein>
    <submittedName>
        <fullName evidence="2">Uncharacterized protein</fullName>
    </submittedName>
</protein>
<dbReference type="EMBL" id="LAZR01008587">
    <property type="protein sequence ID" value="KKM77805.1"/>
    <property type="molecule type" value="Genomic_DNA"/>
</dbReference>
<organism evidence="2">
    <name type="scientific">marine sediment metagenome</name>
    <dbReference type="NCBI Taxonomy" id="412755"/>
    <lineage>
        <taxon>unclassified sequences</taxon>
        <taxon>metagenomes</taxon>
        <taxon>ecological metagenomes</taxon>
    </lineage>
</organism>
<comment type="caution">
    <text evidence="2">The sequence shown here is derived from an EMBL/GenBank/DDBJ whole genome shotgun (WGS) entry which is preliminary data.</text>
</comment>
<reference evidence="2" key="1">
    <citation type="journal article" date="2015" name="Nature">
        <title>Complex archaea that bridge the gap between prokaryotes and eukaryotes.</title>
        <authorList>
            <person name="Spang A."/>
            <person name="Saw J.H."/>
            <person name="Jorgensen S.L."/>
            <person name="Zaremba-Niedzwiedzka K."/>
            <person name="Martijn J."/>
            <person name="Lind A.E."/>
            <person name="van Eijk R."/>
            <person name="Schleper C."/>
            <person name="Guy L."/>
            <person name="Ettema T.J."/>
        </authorList>
    </citation>
    <scope>NUCLEOTIDE SEQUENCE</scope>
</reference>
<feature type="compositionally biased region" description="Basic residues" evidence="1">
    <location>
        <begin position="10"/>
        <end position="28"/>
    </location>
</feature>
<feature type="region of interest" description="Disordered" evidence="1">
    <location>
        <begin position="1"/>
        <end position="44"/>
    </location>
</feature>
<sequence>MGCGCGRSSVIKKGKTRSTSRATRRRLLKVPGKGPFKKKKKVST</sequence>
<evidence type="ECO:0000256" key="1">
    <source>
        <dbReference type="SAM" id="MobiDB-lite"/>
    </source>
</evidence>
<accession>A0A0F9MLW4</accession>
<proteinExistence type="predicted"/>
<feature type="compositionally biased region" description="Basic residues" evidence="1">
    <location>
        <begin position="35"/>
        <end position="44"/>
    </location>
</feature>
<dbReference type="AlphaFoldDB" id="A0A0F9MLW4"/>